<reference evidence="2 3" key="1">
    <citation type="submission" date="2018-05" db="EMBL/GenBank/DDBJ databases">
        <title>Genomic Encyclopedia of Archaeal and Bacterial Type Strains, Phase II (KMG-II): from individual species to whole genera.</title>
        <authorList>
            <person name="Goeker M."/>
        </authorList>
    </citation>
    <scope>NUCLEOTIDE SEQUENCE [LARGE SCALE GENOMIC DNA]</scope>
    <source>
        <strain evidence="2 3">DSM 22214</strain>
    </source>
</reference>
<keyword evidence="3" id="KW-1185">Reference proteome</keyword>
<evidence type="ECO:0000313" key="2">
    <source>
        <dbReference type="EMBL" id="PWK27290.1"/>
    </source>
</evidence>
<feature type="domain" description="Methyltransferase type 11" evidence="1">
    <location>
        <begin position="16"/>
        <end position="98"/>
    </location>
</feature>
<dbReference type="SUPFAM" id="SSF53335">
    <property type="entry name" value="S-adenosyl-L-methionine-dependent methyltransferases"/>
    <property type="match status" value="1"/>
</dbReference>
<dbReference type="GO" id="GO:0008757">
    <property type="term" value="F:S-adenosylmethionine-dependent methyltransferase activity"/>
    <property type="evidence" value="ECO:0007669"/>
    <property type="project" value="InterPro"/>
</dbReference>
<organism evidence="2 3">
    <name type="scientific">Arcicella aurantiaca</name>
    <dbReference type="NCBI Taxonomy" id="591202"/>
    <lineage>
        <taxon>Bacteria</taxon>
        <taxon>Pseudomonadati</taxon>
        <taxon>Bacteroidota</taxon>
        <taxon>Cytophagia</taxon>
        <taxon>Cytophagales</taxon>
        <taxon>Flectobacillaceae</taxon>
        <taxon>Arcicella</taxon>
    </lineage>
</organism>
<comment type="caution">
    <text evidence="2">The sequence shown here is derived from an EMBL/GenBank/DDBJ whole genome shotgun (WGS) entry which is preliminary data.</text>
</comment>
<dbReference type="Pfam" id="PF08241">
    <property type="entry name" value="Methyltransf_11"/>
    <property type="match status" value="1"/>
</dbReference>
<dbReference type="AlphaFoldDB" id="A0A316ED36"/>
<sequence length="173" mass="19972">MSERNTLIDDKSYTNLEIGAGCGDFGKKFYPKCYLTDYDANLRESCELCHIDWFCDAHELPWGDNRFDTIILCNPYNYGFNDDDSTDKLMKELLRVLKVTNSKIILISTKNNKHCNPQRVSTRISAFCKKNNISNMNVSSEEIDCNSLYENYVFKEVLGDQIFPSCKITIDVQ</sequence>
<evidence type="ECO:0000313" key="3">
    <source>
        <dbReference type="Proteomes" id="UP000245489"/>
    </source>
</evidence>
<proteinExistence type="predicted"/>
<gene>
    <name evidence="2" type="ORF">LV89_01603</name>
</gene>
<dbReference type="EMBL" id="QGGO01000007">
    <property type="protein sequence ID" value="PWK27290.1"/>
    <property type="molecule type" value="Genomic_DNA"/>
</dbReference>
<name>A0A316ED36_9BACT</name>
<protein>
    <recommendedName>
        <fullName evidence="1">Methyltransferase type 11 domain-containing protein</fullName>
    </recommendedName>
</protein>
<dbReference type="InterPro" id="IPR029063">
    <property type="entry name" value="SAM-dependent_MTases_sf"/>
</dbReference>
<dbReference type="CDD" id="cd02440">
    <property type="entry name" value="AdoMet_MTases"/>
    <property type="match status" value="1"/>
</dbReference>
<dbReference type="OrthoDB" id="9770553at2"/>
<dbReference type="Gene3D" id="3.40.50.150">
    <property type="entry name" value="Vaccinia Virus protein VP39"/>
    <property type="match status" value="1"/>
</dbReference>
<dbReference type="RefSeq" id="WP_109742367.1">
    <property type="nucleotide sequence ID" value="NZ_QGGO01000007.1"/>
</dbReference>
<evidence type="ECO:0000259" key="1">
    <source>
        <dbReference type="Pfam" id="PF08241"/>
    </source>
</evidence>
<accession>A0A316ED36</accession>
<dbReference type="InterPro" id="IPR013216">
    <property type="entry name" value="Methyltransf_11"/>
</dbReference>
<dbReference type="Proteomes" id="UP000245489">
    <property type="component" value="Unassembled WGS sequence"/>
</dbReference>